<dbReference type="EMBL" id="HACG01048109">
    <property type="protein sequence ID" value="CEK94974.1"/>
    <property type="molecule type" value="Transcribed_RNA"/>
</dbReference>
<accession>A0A0B7BS80</accession>
<evidence type="ECO:0000313" key="2">
    <source>
        <dbReference type="EMBL" id="CEK94985.1"/>
    </source>
</evidence>
<proteinExistence type="predicted"/>
<sequence>MVNKAKGMNQRISDNVLTVIHFERSNSSGATENTLVVLKSTIFSKFHSMSYSITSRYHYSTAVAGNVVGTLTVDAAAAAEVFFCLSIVQSKT</sequence>
<name>A0A0B7BS80_9EUPU</name>
<dbReference type="AlphaFoldDB" id="A0A0B7BS80"/>
<reference evidence="2" key="1">
    <citation type="submission" date="2014-12" db="EMBL/GenBank/DDBJ databases">
        <title>Insight into the proteome of Arion vulgaris.</title>
        <authorList>
            <person name="Aradska J."/>
            <person name="Bulat T."/>
            <person name="Smidak R."/>
            <person name="Sarate P."/>
            <person name="Gangsoo J."/>
            <person name="Sialana F."/>
            <person name="Bilban M."/>
            <person name="Lubec G."/>
        </authorList>
    </citation>
    <scope>NUCLEOTIDE SEQUENCE</scope>
    <source>
        <tissue evidence="2">Skin</tissue>
    </source>
</reference>
<dbReference type="EMBL" id="HACG01048120">
    <property type="protein sequence ID" value="CEK94985.1"/>
    <property type="molecule type" value="Transcribed_RNA"/>
</dbReference>
<evidence type="ECO:0000313" key="1">
    <source>
        <dbReference type="EMBL" id="CEK94974.1"/>
    </source>
</evidence>
<gene>
    <name evidence="2" type="primary">ORF204809</name>
    <name evidence="1" type="synonym">ORF204763</name>
</gene>
<protein>
    <submittedName>
        <fullName evidence="2">Uncharacterized protein</fullName>
    </submittedName>
</protein>
<organism evidence="2">
    <name type="scientific">Arion vulgaris</name>
    <dbReference type="NCBI Taxonomy" id="1028688"/>
    <lineage>
        <taxon>Eukaryota</taxon>
        <taxon>Metazoa</taxon>
        <taxon>Spiralia</taxon>
        <taxon>Lophotrochozoa</taxon>
        <taxon>Mollusca</taxon>
        <taxon>Gastropoda</taxon>
        <taxon>Heterobranchia</taxon>
        <taxon>Euthyneura</taxon>
        <taxon>Panpulmonata</taxon>
        <taxon>Eupulmonata</taxon>
        <taxon>Stylommatophora</taxon>
        <taxon>Helicina</taxon>
        <taxon>Arionoidea</taxon>
        <taxon>Arionidae</taxon>
        <taxon>Arion</taxon>
    </lineage>
</organism>